<feature type="non-terminal residue" evidence="3">
    <location>
        <position position="43"/>
    </location>
</feature>
<name>A0AAW9IPB6_CLOPF</name>
<dbReference type="Proteomes" id="UP001292368">
    <property type="component" value="Unassembled WGS sequence"/>
</dbReference>
<sequence>MKKVKDIINIMEEFAPVTLKEDFDNVGLMVGDKEKSVKKILLA</sequence>
<comment type="caution">
    <text evidence="3">The sequence shown here is derived from an EMBL/GenBank/DDBJ whole genome shotgun (WGS) entry which is preliminary data.</text>
</comment>
<proteinExistence type="inferred from homology"/>
<dbReference type="EMBL" id="WNVM01000487">
    <property type="protein sequence ID" value="MDZ5010529.1"/>
    <property type="molecule type" value="Genomic_DNA"/>
</dbReference>
<dbReference type="Gene3D" id="3.40.1390.30">
    <property type="entry name" value="NIF3 (NGG1p interacting factor 3)-like"/>
    <property type="match status" value="1"/>
</dbReference>
<organism evidence="3 4">
    <name type="scientific">Clostridium perfringens</name>
    <dbReference type="NCBI Taxonomy" id="1502"/>
    <lineage>
        <taxon>Bacteria</taxon>
        <taxon>Bacillati</taxon>
        <taxon>Bacillota</taxon>
        <taxon>Clostridia</taxon>
        <taxon>Eubacteriales</taxon>
        <taxon>Clostridiaceae</taxon>
        <taxon>Clostridium</taxon>
    </lineage>
</organism>
<reference evidence="3" key="1">
    <citation type="submission" date="2019-11" db="EMBL/GenBank/DDBJ databases">
        <title>Characterization of Clostridium perfringens isolates from swine manure treated agricultural soils.</title>
        <authorList>
            <person name="Wushke S.T."/>
        </authorList>
    </citation>
    <scope>NUCLEOTIDE SEQUENCE</scope>
    <source>
        <strain evidence="3">V2</strain>
    </source>
</reference>
<dbReference type="InterPro" id="IPR002678">
    <property type="entry name" value="DUF34/NIF3"/>
</dbReference>
<evidence type="ECO:0000313" key="4">
    <source>
        <dbReference type="Proteomes" id="UP001292368"/>
    </source>
</evidence>
<comment type="similarity">
    <text evidence="1">Belongs to the GTP cyclohydrolase I type 2/NIF3 family.</text>
</comment>
<dbReference type="AlphaFoldDB" id="A0AAW9IPB6"/>
<dbReference type="RefSeq" id="WP_322382349.1">
    <property type="nucleotide sequence ID" value="NZ_WNVM01000487.1"/>
</dbReference>
<accession>A0AAW9IPB6</accession>
<evidence type="ECO:0000256" key="1">
    <source>
        <dbReference type="ARBA" id="ARBA00006964"/>
    </source>
</evidence>
<dbReference type="Pfam" id="PF01784">
    <property type="entry name" value="DUF34_NIF3"/>
    <property type="match status" value="1"/>
</dbReference>
<dbReference type="InterPro" id="IPR036069">
    <property type="entry name" value="DUF34/NIF3_sf"/>
</dbReference>
<protein>
    <recommendedName>
        <fullName evidence="2">GTP cyclohydrolase 1 type 2 homolog</fullName>
    </recommendedName>
</protein>
<evidence type="ECO:0000313" key="3">
    <source>
        <dbReference type="EMBL" id="MDZ5010529.1"/>
    </source>
</evidence>
<dbReference type="SUPFAM" id="SSF102705">
    <property type="entry name" value="NIF3 (NGG1p interacting factor 3)-like"/>
    <property type="match status" value="1"/>
</dbReference>
<gene>
    <name evidence="3" type="ORF">GNF77_16835</name>
</gene>
<evidence type="ECO:0000256" key="2">
    <source>
        <dbReference type="ARBA" id="ARBA00022112"/>
    </source>
</evidence>